<proteinExistence type="predicted"/>
<feature type="transmembrane region" description="Helical" evidence="1">
    <location>
        <begin position="61"/>
        <end position="84"/>
    </location>
</feature>
<sequence>MACCSPEIWWGWNARLIFGVLDVVEFGCVVALIILSALYLTNFQAGECYLDGYNGYTDLTVCYSVFWATVVAAIISFAAAVGQISTCCSLVVVALIDFTSAGLLSFWWFAVAVYWNYSGTEADRLGLPFQQQRTAAMVLPWVISASYAVSGFIVLGKLTSLFCGGNEDFRKSHI</sequence>
<keyword evidence="1" id="KW-0812">Transmembrane</keyword>
<keyword evidence="1" id="KW-0472">Membrane</keyword>
<gene>
    <name evidence="2" type="ORF">TSPGSL018_1956</name>
</gene>
<protein>
    <recommendedName>
        <fullName evidence="3">MARVEL domain-containing protein</fullName>
    </recommendedName>
</protein>
<evidence type="ECO:0000313" key="2">
    <source>
        <dbReference type="EMBL" id="JAC84015.1"/>
    </source>
</evidence>
<evidence type="ECO:0008006" key="3">
    <source>
        <dbReference type="Google" id="ProtNLM"/>
    </source>
</evidence>
<accession>A0A061SMB0</accession>
<organism evidence="2">
    <name type="scientific">Tetraselmis sp. GSL018</name>
    <dbReference type="NCBI Taxonomy" id="582737"/>
    <lineage>
        <taxon>Eukaryota</taxon>
        <taxon>Viridiplantae</taxon>
        <taxon>Chlorophyta</taxon>
        <taxon>core chlorophytes</taxon>
        <taxon>Chlorodendrophyceae</taxon>
        <taxon>Chlorodendrales</taxon>
        <taxon>Chlorodendraceae</taxon>
        <taxon>Tetraselmis</taxon>
    </lineage>
</organism>
<evidence type="ECO:0000256" key="1">
    <source>
        <dbReference type="SAM" id="Phobius"/>
    </source>
</evidence>
<feature type="transmembrane region" description="Helical" evidence="1">
    <location>
        <begin position="136"/>
        <end position="155"/>
    </location>
</feature>
<feature type="transmembrane region" description="Helical" evidence="1">
    <location>
        <begin position="16"/>
        <end position="40"/>
    </location>
</feature>
<dbReference type="EMBL" id="GBEZ01000908">
    <property type="protein sequence ID" value="JAC84015.1"/>
    <property type="molecule type" value="Transcribed_RNA"/>
</dbReference>
<keyword evidence="1" id="KW-1133">Transmembrane helix</keyword>
<name>A0A061SMB0_9CHLO</name>
<reference evidence="2" key="1">
    <citation type="submission" date="2014-05" db="EMBL/GenBank/DDBJ databases">
        <title>The transcriptome of the halophilic microalga Tetraselmis sp. GSL018 isolated from the Great Salt Lake, Utah.</title>
        <authorList>
            <person name="Jinkerson R.E."/>
            <person name="D'Adamo S."/>
            <person name="Posewitz M.C."/>
        </authorList>
    </citation>
    <scope>NUCLEOTIDE SEQUENCE</scope>
    <source>
        <strain evidence="2">GSL018</strain>
    </source>
</reference>
<feature type="transmembrane region" description="Helical" evidence="1">
    <location>
        <begin position="90"/>
        <end position="115"/>
    </location>
</feature>
<dbReference type="AlphaFoldDB" id="A0A061SMB0"/>